<sequence>MCRLVPVEEILCRCQSRPFPRIIILSTKGSHPWFNYVKESVPRDIESVLIVGHSFIDRFEAEAVDTYTYILFRVNDYVNHRLNTIVNTDGLQQQHAHGPGGDQINNTYQSPTLSLLIASMFGVLVASMLGTVPAAMIFILLIVFKLVL</sequence>
<evidence type="ECO:0000313" key="2">
    <source>
        <dbReference type="EMBL" id="CAF1592651.1"/>
    </source>
</evidence>
<keyword evidence="1" id="KW-0812">Transmembrane</keyword>
<organism evidence="2 3">
    <name type="scientific">Adineta ricciae</name>
    <name type="common">Rotifer</name>
    <dbReference type="NCBI Taxonomy" id="249248"/>
    <lineage>
        <taxon>Eukaryota</taxon>
        <taxon>Metazoa</taxon>
        <taxon>Spiralia</taxon>
        <taxon>Gnathifera</taxon>
        <taxon>Rotifera</taxon>
        <taxon>Eurotatoria</taxon>
        <taxon>Bdelloidea</taxon>
        <taxon>Adinetida</taxon>
        <taxon>Adinetidae</taxon>
        <taxon>Adineta</taxon>
    </lineage>
</organism>
<dbReference type="EMBL" id="CAJNOR010006342">
    <property type="protein sequence ID" value="CAF1592651.1"/>
    <property type="molecule type" value="Genomic_DNA"/>
</dbReference>
<gene>
    <name evidence="2" type="ORF">XAT740_LOCUS46742</name>
</gene>
<proteinExistence type="predicted"/>
<accession>A0A816A985</accession>
<name>A0A816A985_ADIRI</name>
<dbReference type="Proteomes" id="UP000663828">
    <property type="component" value="Unassembled WGS sequence"/>
</dbReference>
<dbReference type="AlphaFoldDB" id="A0A816A985"/>
<evidence type="ECO:0000256" key="1">
    <source>
        <dbReference type="SAM" id="Phobius"/>
    </source>
</evidence>
<evidence type="ECO:0000313" key="3">
    <source>
        <dbReference type="Proteomes" id="UP000663828"/>
    </source>
</evidence>
<feature type="transmembrane region" description="Helical" evidence="1">
    <location>
        <begin position="115"/>
        <end position="144"/>
    </location>
</feature>
<keyword evidence="1" id="KW-0472">Membrane</keyword>
<keyword evidence="1" id="KW-1133">Transmembrane helix</keyword>
<comment type="caution">
    <text evidence="2">The sequence shown here is derived from an EMBL/GenBank/DDBJ whole genome shotgun (WGS) entry which is preliminary data.</text>
</comment>
<reference evidence="2" key="1">
    <citation type="submission" date="2021-02" db="EMBL/GenBank/DDBJ databases">
        <authorList>
            <person name="Nowell W R."/>
        </authorList>
    </citation>
    <scope>NUCLEOTIDE SEQUENCE</scope>
</reference>
<protein>
    <submittedName>
        <fullName evidence="2">Uncharacterized protein</fullName>
    </submittedName>
</protein>
<keyword evidence="3" id="KW-1185">Reference proteome</keyword>